<dbReference type="GO" id="GO:0006935">
    <property type="term" value="P:chemotaxis"/>
    <property type="evidence" value="ECO:0007669"/>
    <property type="project" value="UniProtKB-KW"/>
</dbReference>
<evidence type="ECO:0000256" key="7">
    <source>
        <dbReference type="ARBA" id="ARBA00023224"/>
    </source>
</evidence>
<keyword evidence="6 10" id="KW-0472">Membrane</keyword>
<dbReference type="CDD" id="cd12912">
    <property type="entry name" value="PDC2_MCP_like"/>
    <property type="match status" value="1"/>
</dbReference>
<evidence type="ECO:0000256" key="1">
    <source>
        <dbReference type="ARBA" id="ARBA00004651"/>
    </source>
</evidence>
<evidence type="ECO:0000256" key="9">
    <source>
        <dbReference type="SAM" id="Coils"/>
    </source>
</evidence>
<dbReference type="OrthoDB" id="597657at2"/>
<name>A0A1S8TL53_9CLOT</name>
<keyword evidence="7 8" id="KW-0807">Transducer</keyword>
<dbReference type="GO" id="GO:0005886">
    <property type="term" value="C:plasma membrane"/>
    <property type="evidence" value="ECO:0007669"/>
    <property type="project" value="UniProtKB-SubCell"/>
</dbReference>
<feature type="domain" description="Methyl-accepting transducer" evidence="11">
    <location>
        <begin position="384"/>
        <end position="620"/>
    </location>
</feature>
<evidence type="ECO:0000256" key="6">
    <source>
        <dbReference type="ARBA" id="ARBA00023136"/>
    </source>
</evidence>
<dbReference type="AlphaFoldDB" id="A0A1S8TL53"/>
<evidence type="ECO:0000313" key="13">
    <source>
        <dbReference type="Proteomes" id="UP000190890"/>
    </source>
</evidence>
<sequence>MNKKIKSIKVKIILFLIPMLLIAFTGLSGLGYKFASNSLKESNLNIMAEMTKTAAGRADDQIKSEIKNLEAIASNPIIADEKVPLKDKVEILKPALEAIGQVSLSISDKEGNSIDTAGNTKKIKTTQSFMKSIKGENAITNPYVDPVTNAKVIAYSVHIKDSKGDIIGTITLVKDCKDFSVLNKEIKFLQTGSALIVDNNGNFIVAEDETLVNENKNITNITSDKGSLEDLNNIGKSMIIGTQSGIGKYSYEGKLKYMAYSPIGKTGLSMGISVEEKDLLGALSSLAMVDTVVTIIMIILISSIIVGFTIKVITRLLKAKTYVDSIAKGDFYTQIEDKYVKGNDEISEICTSVGEAKTAVGGMIRSVRNNANIVRNGSVSLTEVAEQLSVLTEEISASIGEVYANTNKQSCNFEDITSKLAHFGEKVNEVQDNVHFISKDVLIINDKSLLGTENIEQLNDGIISVNESFDRFGMNIEYIQGDMKNVSEIINIINGISEQINLLAFNAAIEAASAGEAGRGFNVIASEVRKLSDKSKESAQNISKIINRLTKVINKLVEESSNMDNELEKQKNIIYEASSSFSEIVVLVNEITPKVSNIDSAFKDIGDNKDLIVETICELSEEIKNTSNSLEQVTDSSVELAKLAESVNGSADILLYKADDLIEKVKQFKIEKEDFRNEVVVTIEEMNSKEIDLESLKKQYKEEMQLEAEKSSLEEAILNKAYVNNLEKTDEELNIERDLDLTLDEELKNLAKPSEEELKQQYEIDETTNLDLSLVENFVTLSVSPLEKLEADLPTKDFGWGCSKVTELKDYVKEKEIKEHEEEEKELKAYNGTYMV</sequence>
<dbReference type="InterPro" id="IPR033479">
    <property type="entry name" value="dCache_1"/>
</dbReference>
<accession>A0A1S8TL53</accession>
<proteinExistence type="predicted"/>
<evidence type="ECO:0000256" key="4">
    <source>
        <dbReference type="ARBA" id="ARBA00022692"/>
    </source>
</evidence>
<dbReference type="CDD" id="cd18773">
    <property type="entry name" value="PDC1_HK_sensor"/>
    <property type="match status" value="1"/>
</dbReference>
<keyword evidence="2" id="KW-1003">Cell membrane</keyword>
<evidence type="ECO:0000313" key="12">
    <source>
        <dbReference type="EMBL" id="OOM78490.1"/>
    </source>
</evidence>
<feature type="transmembrane region" description="Helical" evidence="10">
    <location>
        <begin position="286"/>
        <end position="310"/>
    </location>
</feature>
<gene>
    <name evidence="12" type="primary">mcpB_2</name>
    <name evidence="12" type="ORF">CLPUN_18520</name>
</gene>
<protein>
    <submittedName>
        <fullName evidence="12">Methyl-accepting chemotaxis protein McpB</fullName>
    </submittedName>
</protein>
<dbReference type="PANTHER" id="PTHR32089:SF112">
    <property type="entry name" value="LYSOZYME-LIKE PROTEIN-RELATED"/>
    <property type="match status" value="1"/>
</dbReference>
<dbReference type="PROSITE" id="PS50111">
    <property type="entry name" value="CHEMOTAXIS_TRANSDUC_2"/>
    <property type="match status" value="1"/>
</dbReference>
<evidence type="ECO:0000256" key="5">
    <source>
        <dbReference type="ARBA" id="ARBA00022989"/>
    </source>
</evidence>
<organism evidence="12 13">
    <name type="scientific">Clostridium puniceum</name>
    <dbReference type="NCBI Taxonomy" id="29367"/>
    <lineage>
        <taxon>Bacteria</taxon>
        <taxon>Bacillati</taxon>
        <taxon>Bacillota</taxon>
        <taxon>Clostridia</taxon>
        <taxon>Eubacteriales</taxon>
        <taxon>Clostridiaceae</taxon>
        <taxon>Clostridium</taxon>
    </lineage>
</organism>
<dbReference type="SMART" id="SM00283">
    <property type="entry name" value="MA"/>
    <property type="match status" value="1"/>
</dbReference>
<dbReference type="Pfam" id="PF00015">
    <property type="entry name" value="MCPsignal"/>
    <property type="match status" value="1"/>
</dbReference>
<feature type="transmembrane region" description="Helical" evidence="10">
    <location>
        <begin position="12"/>
        <end position="32"/>
    </location>
</feature>
<comment type="caution">
    <text evidence="12">The sequence shown here is derived from an EMBL/GenBank/DDBJ whole genome shotgun (WGS) entry which is preliminary data.</text>
</comment>
<evidence type="ECO:0000256" key="8">
    <source>
        <dbReference type="PROSITE-ProRule" id="PRU00284"/>
    </source>
</evidence>
<dbReference type="InterPro" id="IPR004089">
    <property type="entry name" value="MCPsignal_dom"/>
</dbReference>
<dbReference type="PANTHER" id="PTHR32089">
    <property type="entry name" value="METHYL-ACCEPTING CHEMOTAXIS PROTEIN MCPB"/>
    <property type="match status" value="1"/>
</dbReference>
<evidence type="ECO:0000256" key="3">
    <source>
        <dbReference type="ARBA" id="ARBA00022500"/>
    </source>
</evidence>
<keyword evidence="13" id="KW-1185">Reference proteome</keyword>
<dbReference type="STRING" id="29367.CLPUN_18520"/>
<keyword evidence="3" id="KW-0145">Chemotaxis</keyword>
<comment type="subcellular location">
    <subcellularLocation>
        <location evidence="1">Cell membrane</location>
        <topology evidence="1">Multi-pass membrane protein</topology>
    </subcellularLocation>
</comment>
<feature type="coiled-coil region" evidence="9">
    <location>
        <begin position="658"/>
        <end position="716"/>
    </location>
</feature>
<evidence type="ECO:0000256" key="10">
    <source>
        <dbReference type="SAM" id="Phobius"/>
    </source>
</evidence>
<dbReference type="Pfam" id="PF02743">
    <property type="entry name" value="dCache_1"/>
    <property type="match status" value="1"/>
</dbReference>
<keyword evidence="4 10" id="KW-0812">Transmembrane</keyword>
<dbReference type="RefSeq" id="WP_077847018.1">
    <property type="nucleotide sequence ID" value="NZ_LZZM01000125.1"/>
</dbReference>
<evidence type="ECO:0000259" key="11">
    <source>
        <dbReference type="PROSITE" id="PS50111"/>
    </source>
</evidence>
<dbReference type="GO" id="GO:0007165">
    <property type="term" value="P:signal transduction"/>
    <property type="evidence" value="ECO:0007669"/>
    <property type="project" value="UniProtKB-KW"/>
</dbReference>
<dbReference type="SUPFAM" id="SSF58104">
    <property type="entry name" value="Methyl-accepting chemotaxis protein (MCP) signaling domain"/>
    <property type="match status" value="1"/>
</dbReference>
<keyword evidence="5 10" id="KW-1133">Transmembrane helix</keyword>
<evidence type="ECO:0000256" key="2">
    <source>
        <dbReference type="ARBA" id="ARBA00022475"/>
    </source>
</evidence>
<feature type="coiled-coil region" evidence="9">
    <location>
        <begin position="546"/>
        <end position="573"/>
    </location>
</feature>
<reference evidence="12 13" key="1">
    <citation type="submission" date="2016-05" db="EMBL/GenBank/DDBJ databases">
        <title>Microbial solvent formation.</title>
        <authorList>
            <person name="Poehlein A."/>
            <person name="Montoya Solano J.D."/>
            <person name="Flitsch S."/>
            <person name="Krabben P."/>
            <person name="Duerre P."/>
            <person name="Daniel R."/>
        </authorList>
    </citation>
    <scope>NUCLEOTIDE SEQUENCE [LARGE SCALE GENOMIC DNA]</scope>
    <source>
        <strain evidence="12 13">DSM 2619</strain>
    </source>
</reference>
<dbReference type="Proteomes" id="UP000190890">
    <property type="component" value="Unassembled WGS sequence"/>
</dbReference>
<dbReference type="Gene3D" id="1.10.287.950">
    <property type="entry name" value="Methyl-accepting chemotaxis protein"/>
    <property type="match status" value="1"/>
</dbReference>
<keyword evidence="9" id="KW-0175">Coiled coil</keyword>
<dbReference type="Gene3D" id="3.30.450.20">
    <property type="entry name" value="PAS domain"/>
    <property type="match status" value="1"/>
</dbReference>
<dbReference type="EMBL" id="LZZM01000125">
    <property type="protein sequence ID" value="OOM78490.1"/>
    <property type="molecule type" value="Genomic_DNA"/>
</dbReference>